<feature type="transmembrane region" description="Helical" evidence="1">
    <location>
        <begin position="97"/>
        <end position="116"/>
    </location>
</feature>
<dbReference type="Proteomes" id="UP001589838">
    <property type="component" value="Unassembled WGS sequence"/>
</dbReference>
<name>A0ABV6KAZ4_9BACI</name>
<feature type="transmembrane region" description="Helical" evidence="1">
    <location>
        <begin position="191"/>
        <end position="213"/>
    </location>
</feature>
<sequence>MNHIYIYIVGAIIFSFIPYIRSITGTIHTLIHESGHAFAALVTSGKVYSISLFANREGVAHTGSRSWLSSMIISYSGYTFASIVSFLSFYLITNEKIIILFYAFVSLALINLLLWVRNIFGVIWISLYLGGCALLIYYQLWFIKEVVVYLLSSVILVQSVFASFAILVLSMKNTPKAGDALLLQKLTYIPSFFWGLLFFSQSLFSTYCIFRFLL</sequence>
<dbReference type="InterPro" id="IPR049500">
    <property type="entry name" value="Peptidase_M50B-like"/>
</dbReference>
<feature type="transmembrane region" description="Helical" evidence="1">
    <location>
        <begin position="6"/>
        <end position="24"/>
    </location>
</feature>
<dbReference type="Pfam" id="PF13398">
    <property type="entry name" value="Peptidase_M50B"/>
    <property type="match status" value="1"/>
</dbReference>
<protein>
    <submittedName>
        <fullName evidence="2">M50 family metallopeptidase</fullName>
    </submittedName>
</protein>
<gene>
    <name evidence="2" type="ORF">ACFFHM_08105</name>
</gene>
<feature type="transmembrane region" description="Helical" evidence="1">
    <location>
        <begin position="122"/>
        <end position="140"/>
    </location>
</feature>
<dbReference type="EMBL" id="JBHLUX010000021">
    <property type="protein sequence ID" value="MFC0470483.1"/>
    <property type="molecule type" value="Genomic_DNA"/>
</dbReference>
<evidence type="ECO:0000256" key="1">
    <source>
        <dbReference type="SAM" id="Phobius"/>
    </source>
</evidence>
<proteinExistence type="predicted"/>
<organism evidence="2 3">
    <name type="scientific">Halalkalibacter kiskunsagensis</name>
    <dbReference type="NCBI Taxonomy" id="1548599"/>
    <lineage>
        <taxon>Bacteria</taxon>
        <taxon>Bacillati</taxon>
        <taxon>Bacillota</taxon>
        <taxon>Bacilli</taxon>
        <taxon>Bacillales</taxon>
        <taxon>Bacillaceae</taxon>
        <taxon>Halalkalibacter</taxon>
    </lineage>
</organism>
<feature type="transmembrane region" description="Helical" evidence="1">
    <location>
        <begin position="66"/>
        <end position="90"/>
    </location>
</feature>
<comment type="caution">
    <text evidence="2">The sequence shown here is derived from an EMBL/GenBank/DDBJ whole genome shotgun (WGS) entry which is preliminary data.</text>
</comment>
<keyword evidence="1" id="KW-1133">Transmembrane helix</keyword>
<feature type="transmembrane region" description="Helical" evidence="1">
    <location>
        <begin position="147"/>
        <end position="171"/>
    </location>
</feature>
<keyword evidence="1" id="KW-0472">Membrane</keyword>
<keyword evidence="1" id="KW-0812">Transmembrane</keyword>
<accession>A0ABV6KAZ4</accession>
<evidence type="ECO:0000313" key="3">
    <source>
        <dbReference type="Proteomes" id="UP001589838"/>
    </source>
</evidence>
<keyword evidence="3" id="KW-1185">Reference proteome</keyword>
<reference evidence="2 3" key="1">
    <citation type="submission" date="2024-09" db="EMBL/GenBank/DDBJ databases">
        <authorList>
            <person name="Sun Q."/>
            <person name="Mori K."/>
        </authorList>
    </citation>
    <scope>NUCLEOTIDE SEQUENCE [LARGE SCALE GENOMIC DNA]</scope>
    <source>
        <strain evidence="2 3">NCAIM B.02610</strain>
    </source>
</reference>
<evidence type="ECO:0000313" key="2">
    <source>
        <dbReference type="EMBL" id="MFC0470483.1"/>
    </source>
</evidence>
<dbReference type="RefSeq" id="WP_390183812.1">
    <property type="nucleotide sequence ID" value="NZ_JBHLUX010000021.1"/>
</dbReference>